<comment type="caution">
    <text evidence="1">The sequence shown here is derived from an EMBL/GenBank/DDBJ whole genome shotgun (WGS) entry which is preliminary data.</text>
</comment>
<evidence type="ECO:0000313" key="2">
    <source>
        <dbReference type="Proteomes" id="UP000287651"/>
    </source>
</evidence>
<dbReference type="Proteomes" id="UP000287651">
    <property type="component" value="Unassembled WGS sequence"/>
</dbReference>
<reference evidence="1 2" key="1">
    <citation type="journal article" date="2014" name="Agronomy (Basel)">
        <title>A Draft Genome Sequence for Ensete ventricosum, the Drought-Tolerant Tree Against Hunger.</title>
        <authorList>
            <person name="Harrison J."/>
            <person name="Moore K.A."/>
            <person name="Paszkiewicz K."/>
            <person name="Jones T."/>
            <person name="Grant M."/>
            <person name="Ambacheew D."/>
            <person name="Muzemil S."/>
            <person name="Studholme D.J."/>
        </authorList>
    </citation>
    <scope>NUCLEOTIDE SEQUENCE [LARGE SCALE GENOMIC DNA]</scope>
</reference>
<sequence>MHDRGLGLRRRCCARVERKAAGAMQNRQRQGDDSDDDRRIGRQWWQFCMRWLQDLSGVTVETDSGIATETSRIAALLLEDGNP</sequence>
<dbReference type="EMBL" id="AMZH03000658">
    <property type="protein sequence ID" value="RRT82619.1"/>
    <property type="molecule type" value="Genomic_DNA"/>
</dbReference>
<dbReference type="AlphaFoldDB" id="A0A427B2C0"/>
<name>A0A427B2C0_ENSVE</name>
<gene>
    <name evidence="1" type="ORF">B296_00019658</name>
</gene>
<evidence type="ECO:0000313" key="1">
    <source>
        <dbReference type="EMBL" id="RRT82619.1"/>
    </source>
</evidence>
<organism evidence="1 2">
    <name type="scientific">Ensete ventricosum</name>
    <name type="common">Abyssinian banana</name>
    <name type="synonym">Musa ensete</name>
    <dbReference type="NCBI Taxonomy" id="4639"/>
    <lineage>
        <taxon>Eukaryota</taxon>
        <taxon>Viridiplantae</taxon>
        <taxon>Streptophyta</taxon>
        <taxon>Embryophyta</taxon>
        <taxon>Tracheophyta</taxon>
        <taxon>Spermatophyta</taxon>
        <taxon>Magnoliopsida</taxon>
        <taxon>Liliopsida</taxon>
        <taxon>Zingiberales</taxon>
        <taxon>Musaceae</taxon>
        <taxon>Ensete</taxon>
    </lineage>
</organism>
<protein>
    <submittedName>
        <fullName evidence="1">Uncharacterized protein</fullName>
    </submittedName>
</protein>
<accession>A0A427B2C0</accession>
<proteinExistence type="predicted"/>